<dbReference type="PANTHER" id="PTHR32108:SF5">
    <property type="entry name" value="DYNACTIN SUBUNIT 1-LIKE"/>
    <property type="match status" value="1"/>
</dbReference>
<evidence type="ECO:0000256" key="1">
    <source>
        <dbReference type="SAM" id="MobiDB-lite"/>
    </source>
</evidence>
<feature type="region of interest" description="Disordered" evidence="1">
    <location>
        <begin position="38"/>
        <end position="62"/>
    </location>
</feature>
<dbReference type="AlphaFoldDB" id="A0A9D3W1G5"/>
<proteinExistence type="predicted"/>
<dbReference type="EMBL" id="JAIQCV010000004">
    <property type="protein sequence ID" value="KAH1107274.1"/>
    <property type="molecule type" value="Genomic_DNA"/>
</dbReference>
<sequence length="206" mass="23824">MRSGKIDMGEKTKRLAPWKKENEVKNASTYNKFQSKPITVSQPRTMTTNHQGLPRQESSTKQNMEKLQIMAIPMTYRELYQSLFDAHIMSPFYLKLIKPPYIKWYKANDQCKYHVGIIGHSVENCTAFNKLVKRLIKMDIVKFDDTSSAKNPLSNHADNRVNAIVNNTGKMIKMDVAEVKTPLRSVWKEMVERGLIIPNSEERFEG</sequence>
<accession>A0A9D3W1G5</accession>
<comment type="caution">
    <text evidence="2">The sequence shown here is derived from an EMBL/GenBank/DDBJ whole genome shotgun (WGS) entry which is preliminary data.</text>
</comment>
<dbReference type="PANTHER" id="PTHR32108">
    <property type="entry name" value="DNA-DIRECTED RNA POLYMERASE SUBUNIT ALPHA"/>
    <property type="match status" value="1"/>
</dbReference>
<keyword evidence="3" id="KW-1185">Reference proteome</keyword>
<name>A0A9D3W1G5_9ROSI</name>
<dbReference type="OrthoDB" id="998214at2759"/>
<evidence type="ECO:0000313" key="3">
    <source>
        <dbReference type="Proteomes" id="UP000828251"/>
    </source>
</evidence>
<gene>
    <name evidence="2" type="ORF">J1N35_011042</name>
</gene>
<dbReference type="Proteomes" id="UP000828251">
    <property type="component" value="Unassembled WGS sequence"/>
</dbReference>
<organism evidence="2 3">
    <name type="scientific">Gossypium stocksii</name>
    <dbReference type="NCBI Taxonomy" id="47602"/>
    <lineage>
        <taxon>Eukaryota</taxon>
        <taxon>Viridiplantae</taxon>
        <taxon>Streptophyta</taxon>
        <taxon>Embryophyta</taxon>
        <taxon>Tracheophyta</taxon>
        <taxon>Spermatophyta</taxon>
        <taxon>Magnoliopsida</taxon>
        <taxon>eudicotyledons</taxon>
        <taxon>Gunneridae</taxon>
        <taxon>Pentapetalae</taxon>
        <taxon>rosids</taxon>
        <taxon>malvids</taxon>
        <taxon>Malvales</taxon>
        <taxon>Malvaceae</taxon>
        <taxon>Malvoideae</taxon>
        <taxon>Gossypium</taxon>
    </lineage>
</organism>
<reference evidence="2 3" key="1">
    <citation type="journal article" date="2021" name="Plant Biotechnol. J.">
        <title>Multi-omics assisted identification of the key and species-specific regulatory components of drought-tolerant mechanisms in Gossypium stocksii.</title>
        <authorList>
            <person name="Yu D."/>
            <person name="Ke L."/>
            <person name="Zhang D."/>
            <person name="Wu Y."/>
            <person name="Sun Y."/>
            <person name="Mei J."/>
            <person name="Sun J."/>
            <person name="Sun Y."/>
        </authorList>
    </citation>
    <scope>NUCLEOTIDE SEQUENCE [LARGE SCALE GENOMIC DNA]</scope>
    <source>
        <strain evidence="3">cv. E1</strain>
        <tissue evidence="2">Leaf</tissue>
    </source>
</reference>
<protein>
    <submittedName>
        <fullName evidence="2">Uncharacterized protein</fullName>
    </submittedName>
</protein>
<evidence type="ECO:0000313" key="2">
    <source>
        <dbReference type="EMBL" id="KAH1107274.1"/>
    </source>
</evidence>